<reference evidence="1 2" key="1">
    <citation type="submission" date="2022-01" db="EMBL/GenBank/DDBJ databases">
        <title>Whole genome-based taxonomy of the Shewanellaceae.</title>
        <authorList>
            <person name="Martin-Rodriguez A.J."/>
        </authorList>
    </citation>
    <scope>NUCLEOTIDE SEQUENCE [LARGE SCALE GENOMIC DNA]</scope>
    <source>
        <strain evidence="1 2">DSM 21332</strain>
    </source>
</reference>
<proteinExistence type="predicted"/>
<comment type="caution">
    <text evidence="1">The sequence shown here is derived from an EMBL/GenBank/DDBJ whole genome shotgun (WGS) entry which is preliminary data.</text>
</comment>
<evidence type="ECO:0000313" key="2">
    <source>
        <dbReference type="Proteomes" id="UP001202831"/>
    </source>
</evidence>
<keyword evidence="2" id="KW-1185">Reference proteome</keyword>
<dbReference type="EMBL" id="JAKIKT010000001">
    <property type="protein sequence ID" value="MCL2912375.1"/>
    <property type="molecule type" value="Genomic_DNA"/>
</dbReference>
<sequence length="94" mass="10944">MCRLVGLSKYLATKSKARIAEPFGQRLSSLSTALTLIYVEQLHRNRVALYKTTTKCCKNHLQRSTDPNYQIQSKKKHGFKKRDEKPCVNQINRY</sequence>
<protein>
    <submittedName>
        <fullName evidence="1">Uncharacterized protein</fullName>
    </submittedName>
</protein>
<gene>
    <name evidence="1" type="ORF">L2725_01015</name>
</gene>
<dbReference type="Proteomes" id="UP001202831">
    <property type="component" value="Unassembled WGS sequence"/>
</dbReference>
<accession>A0ABT0N201</accession>
<name>A0ABT0N201_9GAMM</name>
<evidence type="ECO:0000313" key="1">
    <source>
        <dbReference type="EMBL" id="MCL2912375.1"/>
    </source>
</evidence>
<organism evidence="1 2">
    <name type="scientific">Shewanella corallii</name>
    <dbReference type="NCBI Taxonomy" id="560080"/>
    <lineage>
        <taxon>Bacteria</taxon>
        <taxon>Pseudomonadati</taxon>
        <taxon>Pseudomonadota</taxon>
        <taxon>Gammaproteobacteria</taxon>
        <taxon>Alteromonadales</taxon>
        <taxon>Shewanellaceae</taxon>
        <taxon>Shewanella</taxon>
    </lineage>
</organism>